<evidence type="ECO:0000313" key="4">
    <source>
        <dbReference type="Proteomes" id="UP000527324"/>
    </source>
</evidence>
<dbReference type="InterPro" id="IPR014158">
    <property type="entry name" value="T4SS_VirB5"/>
</dbReference>
<dbReference type="SUPFAM" id="SSF101082">
    <property type="entry name" value="Typo IV secretion system protein TraC"/>
    <property type="match status" value="1"/>
</dbReference>
<keyword evidence="1" id="KW-0175">Coiled coil</keyword>
<sequence length="242" mass="26367">MIFRPLAATALAAGLLFAAPAAHAQYVVHDPPALVQMIEDARTSLEQLRALQAQIEEQRALFDSLNDLSDVNRLAERLGLPEVRNPLPDSRALRAAAEGDLGALGALAERADAIRRQTRLYTPAEGDLSEADAYYRDSLERAGARTARDLAIGEAVGAASDQRLDGLEALRRALDTAPNARAVMDLEARLSAEQALIQNEQLRLQGLAVTQAAEARLEEQRHRERAAAARAARQSAYERTFR</sequence>
<feature type="signal peptide" evidence="2">
    <location>
        <begin position="1"/>
        <end position="24"/>
    </location>
</feature>
<reference evidence="3 4" key="1">
    <citation type="submission" date="2020-08" db="EMBL/GenBank/DDBJ databases">
        <title>Genomic Encyclopedia of Type Strains, Phase IV (KMG-IV): sequencing the most valuable type-strain genomes for metagenomic binning, comparative biology and taxonomic classification.</title>
        <authorList>
            <person name="Goeker M."/>
        </authorList>
    </citation>
    <scope>NUCLEOTIDE SEQUENCE [LARGE SCALE GENOMIC DNA]</scope>
    <source>
        <strain evidence="3 4">DSM 4731</strain>
    </source>
</reference>
<dbReference type="Gene3D" id="1.20.58.430">
    <property type="entry name" value="Type IV secretion system, VirB5-domain"/>
    <property type="match status" value="1"/>
</dbReference>
<dbReference type="CDD" id="cd14262">
    <property type="entry name" value="VirB5_like"/>
    <property type="match status" value="1"/>
</dbReference>
<dbReference type="RefSeq" id="WP_156314208.1">
    <property type="nucleotide sequence ID" value="NZ_CAJFZW010000014.1"/>
</dbReference>
<evidence type="ECO:0000256" key="2">
    <source>
        <dbReference type="SAM" id="SignalP"/>
    </source>
</evidence>
<organism evidence="3 4">
    <name type="scientific">Brevundimonas aurantiaca</name>
    <dbReference type="NCBI Taxonomy" id="74316"/>
    <lineage>
        <taxon>Bacteria</taxon>
        <taxon>Pseudomonadati</taxon>
        <taxon>Pseudomonadota</taxon>
        <taxon>Alphaproteobacteria</taxon>
        <taxon>Caulobacterales</taxon>
        <taxon>Caulobacteraceae</taxon>
        <taxon>Brevundimonas</taxon>
    </lineage>
</organism>
<keyword evidence="4" id="KW-1185">Reference proteome</keyword>
<gene>
    <name evidence="3" type="ORF">GGQ93_000284</name>
</gene>
<name>A0A7W9C3T2_9CAUL</name>
<dbReference type="AlphaFoldDB" id="A0A7W9C3T2"/>
<dbReference type="Pfam" id="PF07996">
    <property type="entry name" value="T4SS"/>
    <property type="match status" value="1"/>
</dbReference>
<dbReference type="Proteomes" id="UP000527324">
    <property type="component" value="Unassembled WGS sequence"/>
</dbReference>
<protein>
    <submittedName>
        <fullName evidence="3">Type IV secretion system protein VirB5</fullName>
    </submittedName>
</protein>
<keyword evidence="2" id="KW-0732">Signal</keyword>
<feature type="coiled-coil region" evidence="1">
    <location>
        <begin position="38"/>
        <end position="68"/>
    </location>
</feature>
<proteinExistence type="predicted"/>
<dbReference type="EMBL" id="JACHOQ010000001">
    <property type="protein sequence ID" value="MBB5738593.1"/>
    <property type="molecule type" value="Genomic_DNA"/>
</dbReference>
<evidence type="ECO:0000256" key="1">
    <source>
        <dbReference type="SAM" id="Coils"/>
    </source>
</evidence>
<accession>A0A7W9C3T2</accession>
<evidence type="ECO:0000313" key="3">
    <source>
        <dbReference type="EMBL" id="MBB5738593.1"/>
    </source>
</evidence>
<dbReference type="InterPro" id="IPR023220">
    <property type="entry name" value="T4SS_VirB5-domain"/>
</dbReference>
<feature type="chain" id="PRO_5031514253" evidence="2">
    <location>
        <begin position="25"/>
        <end position="242"/>
    </location>
</feature>
<comment type="caution">
    <text evidence="3">The sequence shown here is derived from an EMBL/GenBank/DDBJ whole genome shotgun (WGS) entry which is preliminary data.</text>
</comment>